<evidence type="ECO:0000256" key="4">
    <source>
        <dbReference type="ARBA" id="ARBA00023088"/>
    </source>
</evidence>
<dbReference type="EMBL" id="AEDY01000024">
    <property type="protein sequence ID" value="EFO54925.1"/>
    <property type="molecule type" value="Genomic_DNA"/>
</dbReference>
<gene>
    <name evidence="7" type="ORF">SIN_0438</name>
</gene>
<keyword evidence="2" id="KW-0964">Secreted</keyword>
<organism evidence="7">
    <name type="scientific">Streptococcus infantis SK1302</name>
    <dbReference type="NCBI Taxonomy" id="871237"/>
    <lineage>
        <taxon>Bacteria</taxon>
        <taxon>Bacillati</taxon>
        <taxon>Bacillota</taxon>
        <taxon>Bacilli</taxon>
        <taxon>Lactobacillales</taxon>
        <taxon>Streptococcaceae</taxon>
        <taxon>Streptococcus</taxon>
    </lineage>
</organism>
<keyword evidence="3" id="KW-0732">Signal</keyword>
<evidence type="ECO:0000256" key="3">
    <source>
        <dbReference type="ARBA" id="ARBA00022729"/>
    </source>
</evidence>
<dbReference type="InterPro" id="IPR019931">
    <property type="entry name" value="LPXTG_anchor"/>
</dbReference>
<sequence>MIEFITFDVSTYSIVYKTEDSTVKPVPAHTEERNLETTKPLVESNEANDQVSTNDKQLPATGEQTSPLLFMASLSLALSATFLLKGKKD</sequence>
<keyword evidence="4" id="KW-0572">Peptidoglycan-anchor</keyword>
<protein>
    <submittedName>
        <fullName evidence="7">Gram positive anchor domain protein</fullName>
    </submittedName>
</protein>
<feature type="region of interest" description="Disordered" evidence="5">
    <location>
        <begin position="23"/>
        <end position="62"/>
    </location>
</feature>
<keyword evidence="1" id="KW-0134">Cell wall</keyword>
<accession>A0ABP2J5Q9</accession>
<evidence type="ECO:0000256" key="1">
    <source>
        <dbReference type="ARBA" id="ARBA00022512"/>
    </source>
</evidence>
<evidence type="ECO:0000256" key="2">
    <source>
        <dbReference type="ARBA" id="ARBA00022525"/>
    </source>
</evidence>
<evidence type="ECO:0000259" key="6">
    <source>
        <dbReference type="PROSITE" id="PS50847"/>
    </source>
</evidence>
<evidence type="ECO:0000256" key="5">
    <source>
        <dbReference type="SAM" id="MobiDB-lite"/>
    </source>
</evidence>
<dbReference type="Pfam" id="PF00746">
    <property type="entry name" value="Gram_pos_anchor"/>
    <property type="match status" value="1"/>
</dbReference>
<reference evidence="7" key="1">
    <citation type="submission" date="2010-09" db="EMBL/GenBank/DDBJ databases">
        <authorList>
            <person name="Daugherty S.C."/>
            <person name="Kilian M."/>
            <person name="Tettelin H."/>
        </authorList>
    </citation>
    <scope>NUCLEOTIDE SEQUENCE [LARGE SCALE GENOMIC DNA]</scope>
    <source>
        <strain evidence="7">SK1302</strain>
    </source>
</reference>
<name>A0ABP2J5Q9_9STRE</name>
<proteinExistence type="predicted"/>
<evidence type="ECO:0000313" key="7">
    <source>
        <dbReference type="EMBL" id="EFO54925.1"/>
    </source>
</evidence>
<feature type="domain" description="Gram-positive cocci surface proteins LPxTG" evidence="6">
    <location>
        <begin position="58"/>
        <end position="89"/>
    </location>
</feature>
<comment type="caution">
    <text evidence="7">The sequence shown here is derived from an EMBL/GenBank/DDBJ whole genome shotgun (WGS) entry which is preliminary data.</text>
</comment>
<feature type="compositionally biased region" description="Polar residues" evidence="5">
    <location>
        <begin position="45"/>
        <end position="62"/>
    </location>
</feature>
<dbReference type="PROSITE" id="PS50847">
    <property type="entry name" value="GRAM_POS_ANCHORING"/>
    <property type="match status" value="1"/>
</dbReference>
<dbReference type="NCBIfam" id="TIGR01167">
    <property type="entry name" value="LPXTG_anchor"/>
    <property type="match status" value="1"/>
</dbReference>